<proteinExistence type="predicted"/>
<sequence length="261" mass="29038">SHSKAQATIITCLMDWMPGRVEEQRLRASANLNNFTIKVVHGTNATLEKINDRQIVMFLPRPEGLIQGSPQLLSNALQDRKADILLVVKKITVLVGYASSIRRAMLIGKMATLPELTLTLSTDAVLRNKVRAKFDRLNAIAFAFNQFSSIDNGGLEMISVEEKDRYEVRFSGQAPVLLLADPNNAHARALLLATSDYLTGEQRPVSGCQNCQQMTDLKVSKPKELLMIAFLILAPHPFLYATVEGIMGLNNKTTHIYIYNQ</sequence>
<organism evidence="1 2">
    <name type="scientific">Meganyctiphanes norvegica</name>
    <name type="common">Northern krill</name>
    <name type="synonym">Thysanopoda norvegica</name>
    <dbReference type="NCBI Taxonomy" id="48144"/>
    <lineage>
        <taxon>Eukaryota</taxon>
        <taxon>Metazoa</taxon>
        <taxon>Ecdysozoa</taxon>
        <taxon>Arthropoda</taxon>
        <taxon>Crustacea</taxon>
        <taxon>Multicrustacea</taxon>
        <taxon>Malacostraca</taxon>
        <taxon>Eumalacostraca</taxon>
        <taxon>Eucarida</taxon>
        <taxon>Euphausiacea</taxon>
        <taxon>Euphausiidae</taxon>
        <taxon>Meganyctiphanes</taxon>
    </lineage>
</organism>
<keyword evidence="2" id="KW-1185">Reference proteome</keyword>
<comment type="caution">
    <text evidence="1">The sequence shown here is derived from an EMBL/GenBank/DDBJ whole genome shotgun (WGS) entry which is preliminary data.</text>
</comment>
<dbReference type="AlphaFoldDB" id="A0AAV2SII0"/>
<evidence type="ECO:0000313" key="1">
    <source>
        <dbReference type="EMBL" id="CAL4188112.1"/>
    </source>
</evidence>
<feature type="non-terminal residue" evidence="1">
    <location>
        <position position="261"/>
    </location>
</feature>
<protein>
    <submittedName>
        <fullName evidence="1">Uncharacterized protein</fullName>
    </submittedName>
</protein>
<reference evidence="1 2" key="1">
    <citation type="submission" date="2024-05" db="EMBL/GenBank/DDBJ databases">
        <authorList>
            <person name="Wallberg A."/>
        </authorList>
    </citation>
    <scope>NUCLEOTIDE SEQUENCE [LARGE SCALE GENOMIC DNA]</scope>
</reference>
<accession>A0AAV2SII0</accession>
<evidence type="ECO:0000313" key="2">
    <source>
        <dbReference type="Proteomes" id="UP001497623"/>
    </source>
</evidence>
<name>A0AAV2SII0_MEGNR</name>
<feature type="non-terminal residue" evidence="1">
    <location>
        <position position="1"/>
    </location>
</feature>
<dbReference type="EMBL" id="CAXKWB010064780">
    <property type="protein sequence ID" value="CAL4188112.1"/>
    <property type="molecule type" value="Genomic_DNA"/>
</dbReference>
<dbReference type="Proteomes" id="UP001497623">
    <property type="component" value="Unassembled WGS sequence"/>
</dbReference>
<gene>
    <name evidence="1" type="ORF">MNOR_LOCUS36259</name>
</gene>